<dbReference type="AlphaFoldDB" id="A0A9Q0HL02"/>
<comment type="similarity">
    <text evidence="1">Belongs to the OPA3 family.</text>
</comment>
<keyword evidence="5" id="KW-1185">Reference proteome</keyword>
<keyword evidence="2 3" id="KW-0175">Coiled coil</keyword>
<accession>A0A9Q0HL02</accession>
<evidence type="ECO:0000313" key="5">
    <source>
        <dbReference type="Proteomes" id="UP001151287"/>
    </source>
</evidence>
<dbReference type="PANTHER" id="PTHR12499">
    <property type="entry name" value="OPTIC ATROPHY 3 PROTEIN OPA3"/>
    <property type="match status" value="1"/>
</dbReference>
<feature type="coiled-coil region" evidence="3">
    <location>
        <begin position="116"/>
        <end position="143"/>
    </location>
</feature>
<evidence type="ECO:0000313" key="4">
    <source>
        <dbReference type="EMBL" id="KAJ1689759.1"/>
    </source>
</evidence>
<dbReference type="PANTHER" id="PTHR12499:SF0">
    <property type="entry name" value="OPTIC ATROPHY 3 PROTEIN"/>
    <property type="match status" value="1"/>
</dbReference>
<dbReference type="OrthoDB" id="2129069at2759"/>
<sequence length="167" mass="18741">MALPTVKLFSLALKSISKPIAARLKQQAGIHPKFRNLIISLAQANHRISTTLQRQLYGHSTNVEIRPLNEEKAVQAAVDLIGELFVFSVAGGLVIFEVQRSARSEARKEENRRQEIEGIKQREDDLLKEVELLRQRINELEKLSRGRGLAGILNFKQGQPAEATNPI</sequence>
<dbReference type="GO" id="GO:0019216">
    <property type="term" value="P:regulation of lipid metabolic process"/>
    <property type="evidence" value="ECO:0007669"/>
    <property type="project" value="TreeGrafter"/>
</dbReference>
<comment type="caution">
    <text evidence="4">The sequence shown here is derived from an EMBL/GenBank/DDBJ whole genome shotgun (WGS) entry which is preliminary data.</text>
</comment>
<proteinExistence type="inferred from homology"/>
<reference evidence="4" key="1">
    <citation type="journal article" date="2022" name="Cell">
        <title>Repeat-based holocentromeres influence genome architecture and karyotype evolution.</title>
        <authorList>
            <person name="Hofstatter P.G."/>
            <person name="Thangavel G."/>
            <person name="Lux T."/>
            <person name="Neumann P."/>
            <person name="Vondrak T."/>
            <person name="Novak P."/>
            <person name="Zhang M."/>
            <person name="Costa L."/>
            <person name="Castellani M."/>
            <person name="Scott A."/>
            <person name="Toegelov H."/>
            <person name="Fuchs J."/>
            <person name="Mata-Sucre Y."/>
            <person name="Dias Y."/>
            <person name="Vanzela A.L.L."/>
            <person name="Huettel B."/>
            <person name="Almeida C.C.S."/>
            <person name="Simkova H."/>
            <person name="Souza G."/>
            <person name="Pedrosa-Harand A."/>
            <person name="Macas J."/>
            <person name="Mayer K.F.X."/>
            <person name="Houben A."/>
            <person name="Marques A."/>
        </authorList>
    </citation>
    <scope>NUCLEOTIDE SEQUENCE</scope>
    <source>
        <strain evidence="4">RhyBre1mFocal</strain>
    </source>
</reference>
<organism evidence="4 5">
    <name type="scientific">Rhynchospora breviuscula</name>
    <dbReference type="NCBI Taxonomy" id="2022672"/>
    <lineage>
        <taxon>Eukaryota</taxon>
        <taxon>Viridiplantae</taxon>
        <taxon>Streptophyta</taxon>
        <taxon>Embryophyta</taxon>
        <taxon>Tracheophyta</taxon>
        <taxon>Spermatophyta</taxon>
        <taxon>Magnoliopsida</taxon>
        <taxon>Liliopsida</taxon>
        <taxon>Poales</taxon>
        <taxon>Cyperaceae</taxon>
        <taxon>Cyperoideae</taxon>
        <taxon>Rhynchosporeae</taxon>
        <taxon>Rhynchospora</taxon>
    </lineage>
</organism>
<dbReference type="EMBL" id="JAMQYH010000004">
    <property type="protein sequence ID" value="KAJ1689759.1"/>
    <property type="molecule type" value="Genomic_DNA"/>
</dbReference>
<dbReference type="InterPro" id="IPR010754">
    <property type="entry name" value="OPA3-like"/>
</dbReference>
<evidence type="ECO:0008006" key="6">
    <source>
        <dbReference type="Google" id="ProtNLM"/>
    </source>
</evidence>
<name>A0A9Q0HL02_9POAL</name>
<protein>
    <recommendedName>
        <fullName evidence="6">OPA3-like protein</fullName>
    </recommendedName>
</protein>
<evidence type="ECO:0000256" key="3">
    <source>
        <dbReference type="SAM" id="Coils"/>
    </source>
</evidence>
<evidence type="ECO:0000256" key="2">
    <source>
        <dbReference type="ARBA" id="ARBA00023054"/>
    </source>
</evidence>
<evidence type="ECO:0000256" key="1">
    <source>
        <dbReference type="ARBA" id="ARBA00007584"/>
    </source>
</evidence>
<dbReference type="Proteomes" id="UP001151287">
    <property type="component" value="Unassembled WGS sequence"/>
</dbReference>
<dbReference type="Pfam" id="PF07047">
    <property type="entry name" value="OPA3"/>
    <property type="match status" value="1"/>
</dbReference>
<dbReference type="GO" id="GO:0005739">
    <property type="term" value="C:mitochondrion"/>
    <property type="evidence" value="ECO:0007669"/>
    <property type="project" value="TreeGrafter"/>
</dbReference>
<gene>
    <name evidence="4" type="ORF">LUZ63_013914</name>
</gene>